<proteinExistence type="inferred from homology"/>
<gene>
    <name evidence="10" type="ORF">FNV43_RR08021</name>
</gene>
<dbReference type="FunFam" id="1.10.10.60:FF:000002">
    <property type="entry name" value="Myb family transcription factor"/>
    <property type="match status" value="1"/>
</dbReference>
<evidence type="ECO:0000256" key="1">
    <source>
        <dbReference type="ARBA" id="ARBA00004123"/>
    </source>
</evidence>
<feature type="compositionally biased region" description="Basic and acidic residues" evidence="7">
    <location>
        <begin position="100"/>
        <end position="109"/>
    </location>
</feature>
<dbReference type="InterPro" id="IPR006447">
    <property type="entry name" value="Myb_dom_plants"/>
</dbReference>
<feature type="compositionally biased region" description="Polar residues" evidence="7">
    <location>
        <begin position="119"/>
        <end position="131"/>
    </location>
</feature>
<comment type="similarity">
    <text evidence="2">Belongs to the MYB-CC family.</text>
</comment>
<dbReference type="AlphaFoldDB" id="A0A8K0MNJ5"/>
<organism evidence="10 11">
    <name type="scientific">Rhamnella rubrinervis</name>
    <dbReference type="NCBI Taxonomy" id="2594499"/>
    <lineage>
        <taxon>Eukaryota</taxon>
        <taxon>Viridiplantae</taxon>
        <taxon>Streptophyta</taxon>
        <taxon>Embryophyta</taxon>
        <taxon>Tracheophyta</taxon>
        <taxon>Spermatophyta</taxon>
        <taxon>Magnoliopsida</taxon>
        <taxon>eudicotyledons</taxon>
        <taxon>Gunneridae</taxon>
        <taxon>Pentapetalae</taxon>
        <taxon>rosids</taxon>
        <taxon>fabids</taxon>
        <taxon>Rosales</taxon>
        <taxon>Rhamnaceae</taxon>
        <taxon>rhamnoid group</taxon>
        <taxon>Rhamneae</taxon>
        <taxon>Rhamnella</taxon>
    </lineage>
</organism>
<feature type="compositionally biased region" description="Polar residues" evidence="7">
    <location>
        <begin position="245"/>
        <end position="256"/>
    </location>
</feature>
<evidence type="ECO:0000256" key="5">
    <source>
        <dbReference type="ARBA" id="ARBA00023163"/>
    </source>
</evidence>
<evidence type="ECO:0000256" key="3">
    <source>
        <dbReference type="ARBA" id="ARBA00023015"/>
    </source>
</evidence>
<evidence type="ECO:0000256" key="6">
    <source>
        <dbReference type="ARBA" id="ARBA00023242"/>
    </source>
</evidence>
<dbReference type="SUPFAM" id="SSF46689">
    <property type="entry name" value="Homeodomain-like"/>
    <property type="match status" value="1"/>
</dbReference>
<comment type="caution">
    <text evidence="10">The sequence shown here is derived from an EMBL/GenBank/DDBJ whole genome shotgun (WGS) entry which is preliminary data.</text>
</comment>
<evidence type="ECO:0000313" key="10">
    <source>
        <dbReference type="EMBL" id="KAF3451925.1"/>
    </source>
</evidence>
<keyword evidence="3" id="KW-0805">Transcription regulation</keyword>
<keyword evidence="6" id="KW-0539">Nucleus</keyword>
<dbReference type="InterPro" id="IPR046955">
    <property type="entry name" value="PHR1-like"/>
</dbReference>
<dbReference type="Pfam" id="PF14379">
    <property type="entry name" value="Myb_CC_LHEQLE"/>
    <property type="match status" value="1"/>
</dbReference>
<reference evidence="10" key="1">
    <citation type="submission" date="2020-03" db="EMBL/GenBank/DDBJ databases">
        <title>A high-quality chromosome-level genome assembly of a woody plant with both climbing and erect habits, Rhamnella rubrinervis.</title>
        <authorList>
            <person name="Lu Z."/>
            <person name="Yang Y."/>
            <person name="Zhu X."/>
            <person name="Sun Y."/>
        </authorList>
    </citation>
    <scope>NUCLEOTIDE SEQUENCE</scope>
    <source>
        <strain evidence="10">BYM</strain>
        <tissue evidence="10">Leaf</tissue>
    </source>
</reference>
<evidence type="ECO:0000259" key="8">
    <source>
        <dbReference type="Pfam" id="PF00249"/>
    </source>
</evidence>
<dbReference type="OrthoDB" id="551907at2759"/>
<keyword evidence="4" id="KW-0175">Coiled coil</keyword>
<accession>A0A8K0MNJ5</accession>
<dbReference type="InterPro" id="IPR001005">
    <property type="entry name" value="SANT/Myb"/>
</dbReference>
<dbReference type="InterPro" id="IPR009057">
    <property type="entry name" value="Homeodomain-like_sf"/>
</dbReference>
<evidence type="ECO:0000313" key="11">
    <source>
        <dbReference type="Proteomes" id="UP000796880"/>
    </source>
</evidence>
<evidence type="ECO:0000256" key="4">
    <source>
        <dbReference type="ARBA" id="ARBA00023054"/>
    </source>
</evidence>
<evidence type="ECO:0000259" key="9">
    <source>
        <dbReference type="Pfam" id="PF14379"/>
    </source>
</evidence>
<dbReference type="GO" id="GO:0003700">
    <property type="term" value="F:DNA-binding transcription factor activity"/>
    <property type="evidence" value="ECO:0007669"/>
    <property type="project" value="InterPro"/>
</dbReference>
<keyword evidence="11" id="KW-1185">Reference proteome</keyword>
<dbReference type="PANTHER" id="PTHR31499">
    <property type="entry name" value="MYB FAMILY TRANSCRIPTION FACTOR PHL11"/>
    <property type="match status" value="1"/>
</dbReference>
<feature type="region of interest" description="Disordered" evidence="7">
    <location>
        <begin position="99"/>
        <end position="131"/>
    </location>
</feature>
<evidence type="ECO:0000256" key="7">
    <source>
        <dbReference type="SAM" id="MobiDB-lite"/>
    </source>
</evidence>
<protein>
    <recommendedName>
        <fullName evidence="12">HTH myb-type domain-containing protein</fullName>
    </recommendedName>
</protein>
<dbReference type="NCBIfam" id="TIGR01557">
    <property type="entry name" value="myb_SHAQKYF"/>
    <property type="match status" value="1"/>
</dbReference>
<feature type="region of interest" description="Disordered" evidence="7">
    <location>
        <begin position="238"/>
        <end position="280"/>
    </location>
</feature>
<feature type="domain" description="MYB-CC type transcription factor LHEQLE-containing" evidence="9">
    <location>
        <begin position="137"/>
        <end position="182"/>
    </location>
</feature>
<feature type="domain" description="Myb-like" evidence="8">
    <location>
        <begin position="44"/>
        <end position="95"/>
    </location>
</feature>
<evidence type="ECO:0000256" key="2">
    <source>
        <dbReference type="ARBA" id="ARBA00006783"/>
    </source>
</evidence>
<dbReference type="Gene3D" id="1.10.10.60">
    <property type="entry name" value="Homeodomain-like"/>
    <property type="match status" value="1"/>
</dbReference>
<dbReference type="GO" id="GO:0003677">
    <property type="term" value="F:DNA binding"/>
    <property type="evidence" value="ECO:0007669"/>
    <property type="project" value="InterPro"/>
</dbReference>
<dbReference type="PANTHER" id="PTHR31499:SF49">
    <property type="entry name" value="PROTEIN PHOSPHATE STARVATION RESPONSE 1-LIKE ISOFORM X1"/>
    <property type="match status" value="1"/>
</dbReference>
<name>A0A8K0MNJ5_9ROSA</name>
<dbReference type="GO" id="GO:0005634">
    <property type="term" value="C:nucleus"/>
    <property type="evidence" value="ECO:0007669"/>
    <property type="project" value="UniProtKB-SubCell"/>
</dbReference>
<dbReference type="Proteomes" id="UP000796880">
    <property type="component" value="Unassembled WGS sequence"/>
</dbReference>
<dbReference type="Pfam" id="PF00249">
    <property type="entry name" value="Myb_DNA-binding"/>
    <property type="match status" value="1"/>
</dbReference>
<comment type="subcellular location">
    <subcellularLocation>
        <location evidence="1">Nucleus</location>
    </subcellularLocation>
</comment>
<dbReference type="InterPro" id="IPR025756">
    <property type="entry name" value="Myb_CC_LHEQLE"/>
</dbReference>
<evidence type="ECO:0008006" key="12">
    <source>
        <dbReference type="Google" id="ProtNLM"/>
    </source>
</evidence>
<keyword evidence="5" id="KW-0804">Transcription</keyword>
<dbReference type="EMBL" id="VOIH02000003">
    <property type="protein sequence ID" value="KAF3451925.1"/>
    <property type="molecule type" value="Genomic_DNA"/>
</dbReference>
<sequence length="310" mass="33778">MFPRLLQHHEGMVDDIQIQGVASTHNPNHRGDPCLVLTSDPKPRLRWTADLHERFVDAVTQLGGAGKATPKAIMRTMNVKGLTLFHLKSHLQKYRLGKQSGKDMGDLSKDGSYLLESPGTGNSSPTLPTSDINEGYEVKEALRAQMEVQSKLHLQVEAEKHLQIRQNAERRYMTMLERACKMLADQFIGGSVIDTDSHKHQGLGSKTPRNSSIDALGFYSSQSAEVAGMHVPEEVPTGLHPQRADCSTESCLTSHESPGGLTLEGSPGGGKKSIPSLDSTPSFIWSETKVKIQETNVPQVDPHGIGGFGI</sequence>